<dbReference type="SUPFAM" id="SSF88659">
    <property type="entry name" value="Sigma3 and sigma4 domains of RNA polymerase sigma factors"/>
    <property type="match status" value="1"/>
</dbReference>
<evidence type="ECO:0000256" key="5">
    <source>
        <dbReference type="ARBA" id="ARBA00023163"/>
    </source>
</evidence>
<gene>
    <name evidence="7" type="ORF">P0Y53_20875</name>
</gene>
<name>A0AAJ5WV30_9BACT</name>
<keyword evidence="5" id="KW-0804">Transcription</keyword>
<dbReference type="InterPro" id="IPR039425">
    <property type="entry name" value="RNA_pol_sigma-70-like"/>
</dbReference>
<dbReference type="PANTHER" id="PTHR43133:SF8">
    <property type="entry name" value="RNA POLYMERASE SIGMA FACTOR HI_1459-RELATED"/>
    <property type="match status" value="1"/>
</dbReference>
<dbReference type="GO" id="GO:0003677">
    <property type="term" value="F:DNA binding"/>
    <property type="evidence" value="ECO:0007669"/>
    <property type="project" value="UniProtKB-KW"/>
</dbReference>
<dbReference type="Pfam" id="PF04542">
    <property type="entry name" value="Sigma70_r2"/>
    <property type="match status" value="1"/>
</dbReference>
<dbReference type="SUPFAM" id="SSF88946">
    <property type="entry name" value="Sigma2 domain of RNA polymerase sigma factors"/>
    <property type="match status" value="1"/>
</dbReference>
<evidence type="ECO:0000256" key="4">
    <source>
        <dbReference type="ARBA" id="ARBA00023125"/>
    </source>
</evidence>
<proteinExistence type="inferred from homology"/>
<evidence type="ECO:0000256" key="1">
    <source>
        <dbReference type="ARBA" id="ARBA00010641"/>
    </source>
</evidence>
<organism evidence="7 8">
    <name type="scientific">Candidatus Pseudobacter hemicellulosilyticus</name>
    <dbReference type="NCBI Taxonomy" id="3121375"/>
    <lineage>
        <taxon>Bacteria</taxon>
        <taxon>Pseudomonadati</taxon>
        <taxon>Bacteroidota</taxon>
        <taxon>Chitinophagia</taxon>
        <taxon>Chitinophagales</taxon>
        <taxon>Chitinophagaceae</taxon>
        <taxon>Pseudobacter</taxon>
    </lineage>
</organism>
<evidence type="ECO:0000256" key="3">
    <source>
        <dbReference type="ARBA" id="ARBA00023082"/>
    </source>
</evidence>
<dbReference type="InterPro" id="IPR036388">
    <property type="entry name" value="WH-like_DNA-bd_sf"/>
</dbReference>
<dbReference type="Gene3D" id="1.10.1740.10">
    <property type="match status" value="1"/>
</dbReference>
<dbReference type="InterPro" id="IPR014284">
    <property type="entry name" value="RNA_pol_sigma-70_dom"/>
</dbReference>
<evidence type="ECO:0000313" key="8">
    <source>
        <dbReference type="Proteomes" id="UP001220610"/>
    </source>
</evidence>
<dbReference type="GO" id="GO:0006352">
    <property type="term" value="P:DNA-templated transcription initiation"/>
    <property type="evidence" value="ECO:0007669"/>
    <property type="project" value="InterPro"/>
</dbReference>
<protein>
    <submittedName>
        <fullName evidence="7">Sigma-70 family RNA polymerase sigma factor</fullName>
    </submittedName>
</protein>
<evidence type="ECO:0000256" key="2">
    <source>
        <dbReference type="ARBA" id="ARBA00023015"/>
    </source>
</evidence>
<keyword evidence="3" id="KW-0731">Sigma factor</keyword>
<keyword evidence="4" id="KW-0238">DNA-binding</keyword>
<dbReference type="NCBIfam" id="TIGR02937">
    <property type="entry name" value="sigma70-ECF"/>
    <property type="match status" value="1"/>
</dbReference>
<dbReference type="InterPro" id="IPR013324">
    <property type="entry name" value="RNA_pol_sigma_r3/r4-like"/>
</dbReference>
<dbReference type="Proteomes" id="UP001220610">
    <property type="component" value="Chromosome"/>
</dbReference>
<dbReference type="GO" id="GO:0016987">
    <property type="term" value="F:sigma factor activity"/>
    <property type="evidence" value="ECO:0007669"/>
    <property type="project" value="UniProtKB-KW"/>
</dbReference>
<dbReference type="PANTHER" id="PTHR43133">
    <property type="entry name" value="RNA POLYMERASE ECF-TYPE SIGMA FACTO"/>
    <property type="match status" value="1"/>
</dbReference>
<feature type="domain" description="RNA polymerase sigma-70 region 2" evidence="6">
    <location>
        <begin position="31"/>
        <end position="100"/>
    </location>
</feature>
<dbReference type="EMBL" id="CP119311">
    <property type="protein sequence ID" value="WEK34950.1"/>
    <property type="molecule type" value="Genomic_DNA"/>
</dbReference>
<evidence type="ECO:0000313" key="7">
    <source>
        <dbReference type="EMBL" id="WEK34950.1"/>
    </source>
</evidence>
<accession>A0AAJ5WV30</accession>
<dbReference type="InterPro" id="IPR007627">
    <property type="entry name" value="RNA_pol_sigma70_r2"/>
</dbReference>
<comment type="similarity">
    <text evidence="1">Belongs to the sigma-70 factor family. ECF subfamily.</text>
</comment>
<reference evidence="7" key="1">
    <citation type="submission" date="2023-03" db="EMBL/GenBank/DDBJ databases">
        <title>Andean soil-derived lignocellulolytic bacterial consortium as a source of novel taxa and putative plastic-active enzymes.</title>
        <authorList>
            <person name="Diaz-Garcia L."/>
            <person name="Chuvochina M."/>
            <person name="Feuerriegel G."/>
            <person name="Bunk B."/>
            <person name="Sproer C."/>
            <person name="Streit W.R."/>
            <person name="Rodriguez L.M."/>
            <person name="Overmann J."/>
            <person name="Jimenez D.J."/>
        </authorList>
    </citation>
    <scope>NUCLEOTIDE SEQUENCE</scope>
    <source>
        <strain evidence="7">MAG 7</strain>
    </source>
</reference>
<dbReference type="InterPro" id="IPR013325">
    <property type="entry name" value="RNA_pol_sigma_r2"/>
</dbReference>
<evidence type="ECO:0000259" key="6">
    <source>
        <dbReference type="Pfam" id="PF04542"/>
    </source>
</evidence>
<sequence length="194" mass="22990">MPEEFSPQYTALIQQLKAIRANDDQALRHWYQSTYPAVEQYVLQNSGSTDEAKDIFQDAFLTAWRNIQLDRFQPESPSALTGYLFRIAQHKWLDHLRSARFRKTVPLEQELETPTASASDEEKLERIKTIKNYFKMLGDNCRELLRRFYYEKQSLRQVAEAMGWTEPTARNNKYRCVEKLRTMIKTNQTGREQQ</sequence>
<keyword evidence="2" id="KW-0805">Transcription regulation</keyword>
<dbReference type="Gene3D" id="1.10.10.10">
    <property type="entry name" value="Winged helix-like DNA-binding domain superfamily/Winged helix DNA-binding domain"/>
    <property type="match status" value="1"/>
</dbReference>
<dbReference type="AlphaFoldDB" id="A0AAJ5WV30"/>